<keyword evidence="9" id="KW-1185">Reference proteome</keyword>
<dbReference type="PANTHER" id="PTHR46577:SF1">
    <property type="entry name" value="HTH-TYPE TRANSCRIPTIONAL REGULATORY PROTEIN GABR"/>
    <property type="match status" value="1"/>
</dbReference>
<dbReference type="SUPFAM" id="SSF53383">
    <property type="entry name" value="PLP-dependent transferases"/>
    <property type="match status" value="1"/>
</dbReference>
<feature type="domain" description="HTH gntR-type" evidence="7">
    <location>
        <begin position="15"/>
        <end position="83"/>
    </location>
</feature>
<proteinExistence type="inferred from homology"/>
<sequence>MALLEALVEFDRTGPGLADRLTGALRDAIVSGRLVAGNRLPSSRDLAIDLRLSRGVVVEAYERLVAEGRLLSRRGSGTTVAPGQPERASGRQDSGQAEPGRRESGREGPDRWESGRAQPVNRIRPLRPGVPDLGMFPRVAWRRAYERALRQARAVDLDYGDPAGAPRLRAELAGYLGRVRAARVHPGDLFATTGAGQAFGLVAGALRAAGVTAVGMEEPGSASIREHLVAHGVGLVPVPVDAGGLDVTALERTGVRAVLVTPAHQFPTGVVLAPDRRTALFGWARRVDGLIVEDDYDAEFRYDRDPVGCLQGVAPELVAHIGSASKALAPALRLGWLAVPPRWRAAVRSGKLAADVCGPVLEQLAFAELLASGGYDQHLRRLRRMHRIRRDAVVTAVRRYLPSARISGIAAGLHLVVELPDGTDDVTLARSAAQAGLGPLPLSRLRVDPGGPPGLVLGYATHPPDVLTQAVATLADLAG</sequence>
<keyword evidence="3" id="KW-0805">Transcription regulation</keyword>
<evidence type="ECO:0000256" key="6">
    <source>
        <dbReference type="SAM" id="MobiDB-lite"/>
    </source>
</evidence>
<dbReference type="Gene3D" id="3.40.640.10">
    <property type="entry name" value="Type I PLP-dependent aspartate aminotransferase-like (Major domain)"/>
    <property type="match status" value="1"/>
</dbReference>
<dbReference type="SMART" id="SM00345">
    <property type="entry name" value="HTH_GNTR"/>
    <property type="match status" value="1"/>
</dbReference>
<dbReference type="CDD" id="cd00609">
    <property type="entry name" value="AAT_like"/>
    <property type="match status" value="1"/>
</dbReference>
<dbReference type="InterPro" id="IPR000524">
    <property type="entry name" value="Tscrpt_reg_HTH_GntR"/>
</dbReference>
<evidence type="ECO:0000313" key="9">
    <source>
        <dbReference type="Proteomes" id="UP001332243"/>
    </source>
</evidence>
<dbReference type="InterPro" id="IPR036388">
    <property type="entry name" value="WH-like_DNA-bd_sf"/>
</dbReference>
<organism evidence="8 9">
    <name type="scientific">Plantactinospora sonchi</name>
    <dbReference type="NCBI Taxonomy" id="1544735"/>
    <lineage>
        <taxon>Bacteria</taxon>
        <taxon>Bacillati</taxon>
        <taxon>Actinomycetota</taxon>
        <taxon>Actinomycetes</taxon>
        <taxon>Micromonosporales</taxon>
        <taxon>Micromonosporaceae</taxon>
        <taxon>Plantactinospora</taxon>
    </lineage>
</organism>
<evidence type="ECO:0000256" key="2">
    <source>
        <dbReference type="ARBA" id="ARBA00022898"/>
    </source>
</evidence>
<evidence type="ECO:0000256" key="1">
    <source>
        <dbReference type="ARBA" id="ARBA00005384"/>
    </source>
</evidence>
<feature type="compositionally biased region" description="Basic and acidic residues" evidence="6">
    <location>
        <begin position="99"/>
        <end position="114"/>
    </location>
</feature>
<evidence type="ECO:0000256" key="4">
    <source>
        <dbReference type="ARBA" id="ARBA00023125"/>
    </source>
</evidence>
<protein>
    <submittedName>
        <fullName evidence="8">PLP-dependent aminotransferase family protein</fullName>
    </submittedName>
</protein>
<gene>
    <name evidence="8" type="ORF">V1633_33235</name>
</gene>
<keyword evidence="2" id="KW-0663">Pyridoxal phosphate</keyword>
<dbReference type="PANTHER" id="PTHR46577">
    <property type="entry name" value="HTH-TYPE TRANSCRIPTIONAL REGULATORY PROTEIN GABR"/>
    <property type="match status" value="1"/>
</dbReference>
<comment type="similarity">
    <text evidence="1">In the C-terminal section; belongs to the class-I pyridoxal-phosphate-dependent aminotransferase family.</text>
</comment>
<evidence type="ECO:0000259" key="7">
    <source>
        <dbReference type="PROSITE" id="PS50949"/>
    </source>
</evidence>
<dbReference type="SUPFAM" id="SSF46785">
    <property type="entry name" value="Winged helix' DNA-binding domain"/>
    <property type="match status" value="1"/>
</dbReference>
<dbReference type="InterPro" id="IPR036390">
    <property type="entry name" value="WH_DNA-bd_sf"/>
</dbReference>
<comment type="caution">
    <text evidence="8">The sequence shown here is derived from an EMBL/GenBank/DDBJ whole genome shotgun (WGS) entry which is preliminary data.</text>
</comment>
<dbReference type="InterPro" id="IPR051446">
    <property type="entry name" value="HTH_trans_reg/aminotransferase"/>
</dbReference>
<feature type="region of interest" description="Disordered" evidence="6">
    <location>
        <begin position="74"/>
        <end position="124"/>
    </location>
</feature>
<keyword evidence="8" id="KW-0808">Transferase</keyword>
<dbReference type="CDD" id="cd07377">
    <property type="entry name" value="WHTH_GntR"/>
    <property type="match status" value="1"/>
</dbReference>
<keyword evidence="5" id="KW-0804">Transcription</keyword>
<dbReference type="PROSITE" id="PS50949">
    <property type="entry name" value="HTH_GNTR"/>
    <property type="match status" value="1"/>
</dbReference>
<keyword evidence="8" id="KW-0032">Aminotransferase</keyword>
<dbReference type="Proteomes" id="UP001332243">
    <property type="component" value="Unassembled WGS sequence"/>
</dbReference>
<dbReference type="RefSeq" id="WP_331218282.1">
    <property type="nucleotide sequence ID" value="NZ_JAZGQK010000036.1"/>
</dbReference>
<dbReference type="GO" id="GO:0008483">
    <property type="term" value="F:transaminase activity"/>
    <property type="evidence" value="ECO:0007669"/>
    <property type="project" value="UniProtKB-KW"/>
</dbReference>
<dbReference type="Gene3D" id="1.10.10.10">
    <property type="entry name" value="Winged helix-like DNA-binding domain superfamily/Winged helix DNA-binding domain"/>
    <property type="match status" value="1"/>
</dbReference>
<dbReference type="InterPro" id="IPR015421">
    <property type="entry name" value="PyrdxlP-dep_Trfase_major"/>
</dbReference>
<dbReference type="InterPro" id="IPR015424">
    <property type="entry name" value="PyrdxlP-dep_Trfase"/>
</dbReference>
<evidence type="ECO:0000256" key="5">
    <source>
        <dbReference type="ARBA" id="ARBA00023163"/>
    </source>
</evidence>
<dbReference type="Pfam" id="PF00155">
    <property type="entry name" value="Aminotran_1_2"/>
    <property type="match status" value="1"/>
</dbReference>
<evidence type="ECO:0000313" key="8">
    <source>
        <dbReference type="EMBL" id="MEE6263353.1"/>
    </source>
</evidence>
<dbReference type="EMBL" id="JAZGQK010000036">
    <property type="protein sequence ID" value="MEE6263353.1"/>
    <property type="molecule type" value="Genomic_DNA"/>
</dbReference>
<accession>A0ABU7S3I4</accession>
<dbReference type="InterPro" id="IPR004839">
    <property type="entry name" value="Aminotransferase_I/II_large"/>
</dbReference>
<dbReference type="Pfam" id="PF00392">
    <property type="entry name" value="GntR"/>
    <property type="match status" value="1"/>
</dbReference>
<keyword evidence="4" id="KW-0238">DNA-binding</keyword>
<name>A0ABU7S3I4_9ACTN</name>
<reference evidence="8 9" key="1">
    <citation type="submission" date="2024-01" db="EMBL/GenBank/DDBJ databases">
        <title>Genome insights into Plantactinospora sonchi sp. nov.</title>
        <authorList>
            <person name="Wang L."/>
        </authorList>
    </citation>
    <scope>NUCLEOTIDE SEQUENCE [LARGE SCALE GENOMIC DNA]</scope>
    <source>
        <strain evidence="8 9">NEAU-QY2</strain>
    </source>
</reference>
<evidence type="ECO:0000256" key="3">
    <source>
        <dbReference type="ARBA" id="ARBA00023015"/>
    </source>
</evidence>